<proteinExistence type="predicted"/>
<dbReference type="EMBL" id="JADQCH020000001">
    <property type="protein sequence ID" value="MEY2343744.1"/>
    <property type="molecule type" value="Genomic_DNA"/>
</dbReference>
<dbReference type="AlphaFoldDB" id="A0ABD5LTX4"/>
<evidence type="ECO:0000313" key="1">
    <source>
        <dbReference type="EMBL" id="MEY2343744.1"/>
    </source>
</evidence>
<evidence type="ECO:0008006" key="2">
    <source>
        <dbReference type="Google" id="ProtNLM"/>
    </source>
</evidence>
<gene>
    <name evidence="1" type="ORF">I3679_003770</name>
</gene>
<protein>
    <recommendedName>
        <fullName evidence="2">Exported FKBP-type peptidyl-prolyl cis-trans isomerase</fullName>
    </recommendedName>
</protein>
<comment type="caution">
    <text evidence="1">The sequence shown here is derived from an EMBL/GenBank/DDBJ whole genome shotgun (WGS) entry which is preliminary data.</text>
</comment>
<organism evidence="1">
    <name type="scientific">Proteus mirabilis</name>
    <dbReference type="NCBI Taxonomy" id="584"/>
    <lineage>
        <taxon>Bacteria</taxon>
        <taxon>Pseudomonadati</taxon>
        <taxon>Pseudomonadota</taxon>
        <taxon>Gammaproteobacteria</taxon>
        <taxon>Enterobacterales</taxon>
        <taxon>Morganellaceae</taxon>
        <taxon>Proteus</taxon>
    </lineage>
</organism>
<reference evidence="1" key="1">
    <citation type="submission" date="2021-05" db="EMBL/GenBank/DDBJ databases">
        <title>First report of NDM-5 and VEB-6 producing Proteus mirabilis isolated from blood of a sepsis patient in Kolkata, India.</title>
        <authorList>
            <person name="Halder G."/>
            <person name="Chaudhuri B."/>
            <person name="Dutta S."/>
        </authorList>
    </citation>
    <scope>NUCLEOTIDE SEQUENCE [LARGE SCALE GENOMIC DNA]</scope>
    <source>
        <strain evidence="1">7049</strain>
    </source>
</reference>
<sequence length="61" mass="6961">MLKKEIEVLQNSLTNLSAVRQSLENQLAKNKASFEATLAKNNQLIDTQRQQIAQLNDHIKK</sequence>
<name>A0ABD5LTX4_PROMI</name>
<accession>A0ABD5LTX4</accession>